<dbReference type="Proteomes" id="UP000006004">
    <property type="component" value="Unassembled WGS sequence"/>
</dbReference>
<sequence>MKYRYYSVFTQEKDYIDITFPDLKGCITFSDNLEQALHMSKEALEGYLLVLEDEKMSIPKPSTYQELQAKLNDNQQLQLISVDTDFIRRREENKAIE</sequence>
<reference evidence="2" key="2">
    <citation type="submission" date="2009-06" db="EMBL/GenBank/DDBJ databases">
        <authorList>
            <person name="Sebastian Y."/>
            <person name="Madupu R."/>
            <person name="Durkin A.S."/>
            <person name="Torralba M."/>
            <person name="Methe B."/>
            <person name="Sutton G.G."/>
            <person name="Strausberg R.L."/>
            <person name="Nelson K.E."/>
        </authorList>
    </citation>
    <scope>NUCLEOTIDE SEQUENCE [LARGE SCALE GENOMIC DNA]</scope>
    <source>
        <strain evidence="2">ATCC 10379</strain>
    </source>
</reference>
<accession>C5NUM9</accession>
<dbReference type="GeneID" id="93288348"/>
<protein>
    <submittedName>
        <fullName evidence="2">Toxin-antitoxin system, antitoxin component, HicB family</fullName>
    </submittedName>
</protein>
<dbReference type="RefSeq" id="WP_004263570.1">
    <property type="nucleotide sequence ID" value="NZ_ACDZ02000005.1"/>
</dbReference>
<dbReference type="OrthoDB" id="5419659at2"/>
<gene>
    <name evidence="2" type="ORF">GEMHA0001_1255</name>
</gene>
<dbReference type="Gene3D" id="3.30.160.250">
    <property type="match status" value="1"/>
</dbReference>
<keyword evidence="3" id="KW-1185">Reference proteome</keyword>
<evidence type="ECO:0000313" key="3">
    <source>
        <dbReference type="Proteomes" id="UP000006004"/>
    </source>
</evidence>
<dbReference type="eggNOG" id="COG1598">
    <property type="taxonomic scope" value="Bacteria"/>
</dbReference>
<dbReference type="InterPro" id="IPR031807">
    <property type="entry name" value="HicB-like"/>
</dbReference>
<evidence type="ECO:0000259" key="1">
    <source>
        <dbReference type="Pfam" id="PF15919"/>
    </source>
</evidence>
<feature type="domain" description="HicB-like antitoxin of toxin-antitoxin system" evidence="1">
    <location>
        <begin position="13"/>
        <end position="92"/>
    </location>
</feature>
<organism evidence="2 3">
    <name type="scientific">Gemella haemolysans ATCC 10379</name>
    <dbReference type="NCBI Taxonomy" id="546270"/>
    <lineage>
        <taxon>Bacteria</taxon>
        <taxon>Bacillati</taxon>
        <taxon>Bacillota</taxon>
        <taxon>Bacilli</taxon>
        <taxon>Bacillales</taxon>
        <taxon>Gemellaceae</taxon>
        <taxon>Gemella</taxon>
    </lineage>
</organism>
<reference evidence="2" key="1">
    <citation type="submission" date="2009-01" db="EMBL/GenBank/DDBJ databases">
        <authorList>
            <person name="Fulton L."/>
            <person name="Clifton S."/>
            <person name="Chinwalla A.T."/>
            <person name="Mitreva M."/>
            <person name="Sodergren E."/>
            <person name="Weinstock G."/>
            <person name="Clifton S."/>
            <person name="Dooling D.J."/>
            <person name="Fulton B."/>
            <person name="Minx P."/>
            <person name="Pepin K.H."/>
            <person name="Johnson M."/>
            <person name="Bhonagiri V."/>
            <person name="Nash W.E."/>
            <person name="Mardis E.R."/>
            <person name="Wilson R.K."/>
        </authorList>
    </citation>
    <scope>NUCLEOTIDE SEQUENCE [LARGE SCALE GENOMIC DNA]</scope>
    <source>
        <strain evidence="2">ATCC 10379</strain>
    </source>
</reference>
<dbReference type="SUPFAM" id="SSF143100">
    <property type="entry name" value="TTHA1013/TTHA0281-like"/>
    <property type="match status" value="1"/>
</dbReference>
<dbReference type="InterPro" id="IPR035069">
    <property type="entry name" value="TTHA1013/TTHA0281-like"/>
</dbReference>
<dbReference type="EMBL" id="ACDZ02000005">
    <property type="protein sequence ID" value="EER69114.1"/>
    <property type="molecule type" value="Genomic_DNA"/>
</dbReference>
<dbReference type="AlphaFoldDB" id="C5NUM9"/>
<proteinExistence type="predicted"/>
<evidence type="ECO:0000313" key="2">
    <source>
        <dbReference type="EMBL" id="EER69114.1"/>
    </source>
</evidence>
<dbReference type="Pfam" id="PF15919">
    <property type="entry name" value="HicB_lk_antitox"/>
    <property type="match status" value="1"/>
</dbReference>
<name>C5NUM9_9BACL</name>
<comment type="caution">
    <text evidence="2">The sequence shown here is derived from an EMBL/GenBank/DDBJ whole genome shotgun (WGS) entry which is preliminary data.</text>
</comment>